<protein>
    <submittedName>
        <fullName evidence="4">Thiamine phosphate synthase</fullName>
    </submittedName>
</protein>
<keyword evidence="2" id="KW-0784">Thiamine biosynthesis</keyword>
<keyword evidence="5" id="KW-1185">Reference proteome</keyword>
<dbReference type="InterPro" id="IPR013785">
    <property type="entry name" value="Aldolase_TIM"/>
</dbReference>
<dbReference type="KEGG" id="bgoe:IFJ75_17730"/>
<accession>A0A975C372</accession>
<dbReference type="CDD" id="cd00564">
    <property type="entry name" value="TMP_TenI"/>
    <property type="match status" value="1"/>
</dbReference>
<name>A0A975C372_9CAUL</name>
<comment type="pathway">
    <text evidence="1">Cofactor biosynthesis; thiamine diphosphate biosynthesis.</text>
</comment>
<dbReference type="GO" id="GO:0004789">
    <property type="term" value="F:thiamine-phosphate diphosphorylase activity"/>
    <property type="evidence" value="ECO:0007669"/>
    <property type="project" value="TreeGrafter"/>
</dbReference>
<feature type="domain" description="Thiamine phosphate synthase/TenI" evidence="3">
    <location>
        <begin position="84"/>
        <end position="226"/>
    </location>
</feature>
<dbReference type="SUPFAM" id="SSF51391">
    <property type="entry name" value="Thiamin phosphate synthase"/>
    <property type="match status" value="1"/>
</dbReference>
<dbReference type="InterPro" id="IPR036206">
    <property type="entry name" value="ThiamineP_synth_sf"/>
</dbReference>
<dbReference type="AlphaFoldDB" id="A0A975C372"/>
<dbReference type="Pfam" id="PF02581">
    <property type="entry name" value="TMP-TENI"/>
    <property type="match status" value="1"/>
</dbReference>
<dbReference type="Gene3D" id="3.20.20.70">
    <property type="entry name" value="Aldolase class I"/>
    <property type="match status" value="1"/>
</dbReference>
<evidence type="ECO:0000313" key="5">
    <source>
        <dbReference type="Proteomes" id="UP000663918"/>
    </source>
</evidence>
<evidence type="ECO:0000256" key="1">
    <source>
        <dbReference type="ARBA" id="ARBA00004948"/>
    </source>
</evidence>
<sequence length="232" mass="23795">MRVRTAATRSATVDVDCKAGDDDGMDGSGTLSNEARILWDAARGLARETASVSAPLLFFTDPARTPEPWRTAERLPTGAGVVYRHFGARDAEAVARRLKAISLDRGLVLLIGLDAGLAEVVGADGVHLPQRALGQAEALRARRPDWLLTGAVHAVETPAPEALDAVVLSPIFPAGGASAVKPALGVEALTAMARRRPVYALGGVNVATVGGLTGSGACGIAGVDAIRSAFAS</sequence>
<evidence type="ECO:0000313" key="4">
    <source>
        <dbReference type="EMBL" id="QTC91035.1"/>
    </source>
</evidence>
<reference evidence="4" key="1">
    <citation type="submission" date="2020-09" db="EMBL/GenBank/DDBJ databases">
        <title>Brevundimonas sp. LVF2 isolated from a puddle in Goettingen, Germany.</title>
        <authorList>
            <person name="Friedrich I."/>
            <person name="Klassen A."/>
            <person name="Hannes N."/>
            <person name="Schneider D."/>
            <person name="Hertel R."/>
            <person name="Daniel R."/>
        </authorList>
    </citation>
    <scope>NUCLEOTIDE SEQUENCE</scope>
    <source>
        <strain evidence="4">LVF2</strain>
    </source>
</reference>
<dbReference type="PANTHER" id="PTHR20857">
    <property type="entry name" value="THIAMINE-PHOSPHATE PYROPHOSPHORYLASE"/>
    <property type="match status" value="1"/>
</dbReference>
<dbReference type="EMBL" id="CP062222">
    <property type="protein sequence ID" value="QTC91035.1"/>
    <property type="molecule type" value="Genomic_DNA"/>
</dbReference>
<dbReference type="InterPro" id="IPR022998">
    <property type="entry name" value="ThiamineP_synth_TenI"/>
</dbReference>
<dbReference type="Proteomes" id="UP000663918">
    <property type="component" value="Chromosome"/>
</dbReference>
<evidence type="ECO:0000256" key="2">
    <source>
        <dbReference type="ARBA" id="ARBA00022977"/>
    </source>
</evidence>
<proteinExistence type="predicted"/>
<organism evidence="4 5">
    <name type="scientific">Brevundimonas goettingensis</name>
    <dbReference type="NCBI Taxonomy" id="2774190"/>
    <lineage>
        <taxon>Bacteria</taxon>
        <taxon>Pseudomonadati</taxon>
        <taxon>Pseudomonadota</taxon>
        <taxon>Alphaproteobacteria</taxon>
        <taxon>Caulobacterales</taxon>
        <taxon>Caulobacteraceae</taxon>
        <taxon>Brevundimonas</taxon>
    </lineage>
</organism>
<dbReference type="PANTHER" id="PTHR20857:SF15">
    <property type="entry name" value="THIAMINE-PHOSPHATE SYNTHASE"/>
    <property type="match status" value="1"/>
</dbReference>
<dbReference type="GO" id="GO:0009228">
    <property type="term" value="P:thiamine biosynthetic process"/>
    <property type="evidence" value="ECO:0007669"/>
    <property type="project" value="UniProtKB-KW"/>
</dbReference>
<evidence type="ECO:0000259" key="3">
    <source>
        <dbReference type="Pfam" id="PF02581"/>
    </source>
</evidence>
<gene>
    <name evidence="4" type="ORF">IFJ75_17730</name>
</gene>
<dbReference type="GO" id="GO:0005737">
    <property type="term" value="C:cytoplasm"/>
    <property type="evidence" value="ECO:0007669"/>
    <property type="project" value="TreeGrafter"/>
</dbReference>